<evidence type="ECO:0000259" key="3">
    <source>
        <dbReference type="Pfam" id="PF00296"/>
    </source>
</evidence>
<dbReference type="GO" id="GO:0016705">
    <property type="term" value="F:oxidoreductase activity, acting on paired donors, with incorporation or reduction of molecular oxygen"/>
    <property type="evidence" value="ECO:0007669"/>
    <property type="project" value="InterPro"/>
</dbReference>
<dbReference type="CDD" id="cd12108">
    <property type="entry name" value="Hr-like"/>
    <property type="match status" value="1"/>
</dbReference>
<feature type="region of interest" description="Disordered" evidence="2">
    <location>
        <begin position="371"/>
        <end position="407"/>
    </location>
</feature>
<reference evidence="5" key="1">
    <citation type="submission" date="2020-11" db="EMBL/GenBank/DDBJ databases">
        <title>Nocardioides sp. nov., isolated from Soil of Cynanchum wilfordii Hemsley rhizosphere.</title>
        <authorList>
            <person name="Lee J.-S."/>
            <person name="Suh M.K."/>
            <person name="Kim J.-S."/>
        </authorList>
    </citation>
    <scope>NUCLEOTIDE SEQUENCE</scope>
    <source>
        <strain evidence="5">KCTC 19275</strain>
    </source>
</reference>
<proteinExistence type="predicted"/>
<keyword evidence="1" id="KW-0560">Oxidoreductase</keyword>
<dbReference type="Gene3D" id="1.20.120.520">
    <property type="entry name" value="nmb1532 protein domain like"/>
    <property type="match status" value="1"/>
</dbReference>
<evidence type="ECO:0000259" key="4">
    <source>
        <dbReference type="Pfam" id="PF01814"/>
    </source>
</evidence>
<dbReference type="CDD" id="cd01097">
    <property type="entry name" value="Tetrahydromethanopterin_reductase"/>
    <property type="match status" value="1"/>
</dbReference>
<name>A0A930V9Q7_9ACTN</name>
<dbReference type="Gene3D" id="3.20.20.30">
    <property type="entry name" value="Luciferase-like domain"/>
    <property type="match status" value="1"/>
</dbReference>
<dbReference type="SUPFAM" id="SSF51679">
    <property type="entry name" value="Bacterial luciferase-like"/>
    <property type="match status" value="1"/>
</dbReference>
<dbReference type="PANTHER" id="PTHR43244:SF1">
    <property type="entry name" value="5,10-METHYLENETETRAHYDROMETHANOPTERIN REDUCTASE"/>
    <property type="match status" value="1"/>
</dbReference>
<keyword evidence="6" id="KW-1185">Reference proteome</keyword>
<comment type="caution">
    <text evidence="5">The sequence shown here is derived from an EMBL/GenBank/DDBJ whole genome shotgun (WGS) entry which is preliminary data.</text>
</comment>
<protein>
    <submittedName>
        <fullName evidence="5">LLM class flavin-dependent oxidoreductase</fullName>
    </submittedName>
</protein>
<dbReference type="PANTHER" id="PTHR43244">
    <property type="match status" value="1"/>
</dbReference>
<evidence type="ECO:0000256" key="1">
    <source>
        <dbReference type="ARBA" id="ARBA00023002"/>
    </source>
</evidence>
<accession>A0A930V9Q7</accession>
<organism evidence="5 6">
    <name type="scientific">Nocardioides islandensis</name>
    <dbReference type="NCBI Taxonomy" id="433663"/>
    <lineage>
        <taxon>Bacteria</taxon>
        <taxon>Bacillati</taxon>
        <taxon>Actinomycetota</taxon>
        <taxon>Actinomycetes</taxon>
        <taxon>Propionibacteriales</taxon>
        <taxon>Nocardioidaceae</taxon>
        <taxon>Nocardioides</taxon>
    </lineage>
</organism>
<feature type="domain" description="Luciferase-like" evidence="3">
    <location>
        <begin position="87"/>
        <end position="310"/>
    </location>
</feature>
<evidence type="ECO:0000313" key="5">
    <source>
        <dbReference type="EMBL" id="MBF4763504.1"/>
    </source>
</evidence>
<dbReference type="InterPro" id="IPR011251">
    <property type="entry name" value="Luciferase-like_dom"/>
</dbReference>
<dbReference type="Proteomes" id="UP000640489">
    <property type="component" value="Unassembled WGS sequence"/>
</dbReference>
<sequence length="593" mass="63820">MTCDDSIVCPPLGPRRRAIESRSGPGVGIAPRQEVQTDFGLNLGRSRVAAGRGVLCRRPHIGPNRTAVRFWGVSDRFAPVDYGHDLEFGVFLSPDALAAARTLELAQLADVLAYDLVTVQDHPYQARHLDAWTLLSAIAARTSAVRVALNVANLPLRPPAVLAQSVASLDVLSDGRAELGLGAGAFWDAIVAVGGPRRSPREAVDALEEAIAVIRAVWAAGGGRAADVDGTYYSIKGMHAGPAPVHDVQIWLGALKPRMLRLTGRLADGWLPSLGYVTPDALPRMNAAIDEAAVAAGRAPQAVRRMLNIFGGHEYLRGTPAVMAERLASLTLEHGTSTFILGSDDPDELRRFATEVAPAVRDLVAAGRSGHTMVVGPGERQRARVETPAPHDPDLPTPTPDDGTRLSAALPWDESARPSAPASEAPYLQPTIPQHLVDIHDHLRAELEQVRDIVDQVRRGQMGVGAARSVINTMTMRQNNWTLGAYCESYCRIVTGHHTLEDHSVFTHLRRSEPDLGAVLDRLSEEHVVIHDVLEQVDDALVGLVGAPSYGADATAALDELQRALDLLTDTLLSHLAYEERELIAPLARHGFS</sequence>
<dbReference type="InterPro" id="IPR050564">
    <property type="entry name" value="F420-G6PD/mer"/>
</dbReference>
<dbReference type="InterPro" id="IPR012312">
    <property type="entry name" value="Hemerythrin-like"/>
</dbReference>
<feature type="compositionally biased region" description="Basic and acidic residues" evidence="2">
    <location>
        <begin position="379"/>
        <end position="394"/>
    </location>
</feature>
<dbReference type="InterPro" id="IPR036661">
    <property type="entry name" value="Luciferase-like_sf"/>
</dbReference>
<feature type="domain" description="Hemerythrin-like" evidence="4">
    <location>
        <begin position="434"/>
        <end position="584"/>
    </location>
</feature>
<evidence type="ECO:0000256" key="2">
    <source>
        <dbReference type="SAM" id="MobiDB-lite"/>
    </source>
</evidence>
<dbReference type="Pfam" id="PF00296">
    <property type="entry name" value="Bac_luciferase"/>
    <property type="match status" value="1"/>
</dbReference>
<evidence type="ECO:0000313" key="6">
    <source>
        <dbReference type="Proteomes" id="UP000640489"/>
    </source>
</evidence>
<dbReference type="AlphaFoldDB" id="A0A930V9Q7"/>
<dbReference type="EMBL" id="JADKPN010000005">
    <property type="protein sequence ID" value="MBF4763504.1"/>
    <property type="molecule type" value="Genomic_DNA"/>
</dbReference>
<gene>
    <name evidence="5" type="ORF">ISU07_10230</name>
</gene>
<dbReference type="Pfam" id="PF01814">
    <property type="entry name" value="Hemerythrin"/>
    <property type="match status" value="1"/>
</dbReference>